<dbReference type="EMBL" id="GU244497">
    <property type="protein sequence ID" value="ADO67137.1"/>
    <property type="molecule type" value="Genomic_DNA"/>
</dbReference>
<organism evidence="1 2">
    <name type="scientific">Cafeteria roenbergensis virus (strain BV-PW1)</name>
    <name type="common">CroV</name>
    <dbReference type="NCBI Taxonomy" id="693272"/>
    <lineage>
        <taxon>Viruses</taxon>
        <taxon>Varidnaviria</taxon>
        <taxon>Bamfordvirae</taxon>
        <taxon>Nucleocytoviricota</taxon>
        <taxon>Megaviricetes</taxon>
        <taxon>Imitervirales</taxon>
        <taxon>Mimiviridae</taxon>
        <taxon>Aliimimivirinae</taxon>
        <taxon>Rheavirus</taxon>
        <taxon>Rheavirus sinusmexicani</taxon>
    </lineage>
</organism>
<name>E3T4M4_CROVB</name>
<evidence type="ECO:0000313" key="1">
    <source>
        <dbReference type="EMBL" id="ADO67137.1"/>
    </source>
</evidence>
<dbReference type="Proteomes" id="UP000029781">
    <property type="component" value="Segment"/>
</dbReference>
<protein>
    <submittedName>
        <fullName evidence="1">Uncharacterized protein</fullName>
    </submittedName>
</protein>
<dbReference type="RefSeq" id="YP_003969736.1">
    <property type="nucleotide sequence ID" value="NC_014637.1"/>
</dbReference>
<dbReference type="KEGG" id="vg:9887506"/>
<proteinExistence type="predicted"/>
<sequence>MDELKKYIYENMHYTPLLVYDEDDDDETFDFYEAYASIQLNGYKYCARYAGSDYNNYNILVNKLAQQIVCRLDYRKS</sequence>
<accession>E3T4M4</accession>
<keyword evidence="2" id="KW-1185">Reference proteome</keyword>
<reference evidence="1 2" key="1">
    <citation type="journal article" date="2010" name="Proc. Natl. Acad. Sci. U.S.A.">
        <title>Giant virus with a remarkable complement of genes infects marine zooplankton.</title>
        <authorList>
            <person name="Fischer M.G."/>
            <person name="Allen M.J."/>
            <person name="Wilson W.H."/>
            <person name="Suttle C.A."/>
        </authorList>
    </citation>
    <scope>NUCLEOTIDE SEQUENCE [LARGE SCALE GENOMIC DNA]</scope>
    <source>
        <strain evidence="1 2">BV-PW1</strain>
    </source>
</reference>
<evidence type="ECO:0000313" key="2">
    <source>
        <dbReference type="Proteomes" id="UP000029781"/>
    </source>
</evidence>
<organismHost>
    <name type="scientific">Cafeteria roenbergensis</name>
    <name type="common">Marine flagellate</name>
    <dbReference type="NCBI Taxonomy" id="33653"/>
</organismHost>
<dbReference type="GeneID" id="9887506"/>
<gene>
    <name evidence="1" type="ORF">crov104</name>
</gene>